<keyword evidence="1" id="KW-0695">RNA-directed DNA polymerase</keyword>
<protein>
    <submittedName>
        <fullName evidence="1">Retron-type RNA-directed DNA polymerase</fullName>
        <ecNumber evidence="1">2.7.7.49</ecNumber>
    </submittedName>
</protein>
<sequence>KGGNWFSLIDKVYLEANLIQSTHKVVQNQGAAGVDHVTVDEFERNGRRGRGSDHQRWKNSFFATAGLFSLVEAHRVACQSSLR</sequence>
<organism evidence="1">
    <name type="scientific">hydrothermal vent metagenome</name>
    <dbReference type="NCBI Taxonomy" id="652676"/>
    <lineage>
        <taxon>unclassified sequences</taxon>
        <taxon>metagenomes</taxon>
        <taxon>ecological metagenomes</taxon>
    </lineage>
</organism>
<proteinExistence type="predicted"/>
<dbReference type="EC" id="2.7.7.49" evidence="1"/>
<name>A0A3B1D9H0_9ZZZZ</name>
<keyword evidence="1" id="KW-0548">Nucleotidyltransferase</keyword>
<accession>A0A3B1D9H0</accession>
<dbReference type="EMBL" id="UOGL01000274">
    <property type="protein sequence ID" value="VAX38899.1"/>
    <property type="molecule type" value="Genomic_DNA"/>
</dbReference>
<keyword evidence="1" id="KW-0808">Transferase</keyword>
<feature type="non-terminal residue" evidence="1">
    <location>
        <position position="1"/>
    </location>
</feature>
<dbReference type="AlphaFoldDB" id="A0A3B1D9H0"/>
<reference evidence="1" key="1">
    <citation type="submission" date="2018-06" db="EMBL/GenBank/DDBJ databases">
        <authorList>
            <person name="Zhirakovskaya E."/>
        </authorList>
    </citation>
    <scope>NUCLEOTIDE SEQUENCE</scope>
</reference>
<gene>
    <name evidence="1" type="ORF">MNBD_PLANCTO02-1268</name>
</gene>
<dbReference type="GO" id="GO:0003964">
    <property type="term" value="F:RNA-directed DNA polymerase activity"/>
    <property type="evidence" value="ECO:0007669"/>
    <property type="project" value="UniProtKB-KW"/>
</dbReference>
<evidence type="ECO:0000313" key="1">
    <source>
        <dbReference type="EMBL" id="VAX38899.1"/>
    </source>
</evidence>